<evidence type="ECO:0000259" key="2">
    <source>
        <dbReference type="Pfam" id="PF25821"/>
    </source>
</evidence>
<dbReference type="EMBL" id="JABCRI010000023">
    <property type="protein sequence ID" value="KAF8378138.1"/>
    <property type="molecule type" value="Genomic_DNA"/>
</dbReference>
<evidence type="ECO:0000256" key="1">
    <source>
        <dbReference type="SAM" id="MobiDB-lite"/>
    </source>
</evidence>
<accession>A0A834YB11</accession>
<sequence>MDGRGSCFIARYAGGAYASSKVNRIMLKYRPIAPKPAVSESVSGGSSRENSEVYVRNGRAKRWCSTRDNNDKRCYRKRRVYREGKKDEIVTLPLLPETPDRKESPASVSPSDPDLTAFTTTPISCVTDLTVVMPQTVKMVGSYVTVKCVTDTCVEGEALGSTDEGKRKSLEEDTCPGFITDGLNRVQWTNEAYRRLVCQGGGEGEVGAEIVWMVMNERLPVSCPAFGCSVRLQYTCREERNSLTMPCDVWRMEGGGFAWRLDVGAALCLGR</sequence>
<dbReference type="OMA" id="ITSPCDV"/>
<evidence type="ECO:0000313" key="3">
    <source>
        <dbReference type="EMBL" id="KAF8378138.1"/>
    </source>
</evidence>
<dbReference type="PANTHER" id="PTHR33595:SF7">
    <property type="entry name" value="OS12G0242500 PROTEIN"/>
    <property type="match status" value="1"/>
</dbReference>
<feature type="domain" description="DUF7950" evidence="2">
    <location>
        <begin position="141"/>
        <end position="268"/>
    </location>
</feature>
<organism evidence="3 4">
    <name type="scientific">Tetracentron sinense</name>
    <name type="common">Spur-leaf</name>
    <dbReference type="NCBI Taxonomy" id="13715"/>
    <lineage>
        <taxon>Eukaryota</taxon>
        <taxon>Viridiplantae</taxon>
        <taxon>Streptophyta</taxon>
        <taxon>Embryophyta</taxon>
        <taxon>Tracheophyta</taxon>
        <taxon>Spermatophyta</taxon>
        <taxon>Magnoliopsida</taxon>
        <taxon>Trochodendrales</taxon>
        <taxon>Trochodendraceae</taxon>
        <taxon>Tetracentron</taxon>
    </lineage>
</organism>
<reference evidence="3 4" key="1">
    <citation type="submission" date="2020-04" db="EMBL/GenBank/DDBJ databases">
        <title>Plant Genome Project.</title>
        <authorList>
            <person name="Zhang R.-G."/>
        </authorList>
    </citation>
    <scope>NUCLEOTIDE SEQUENCE [LARGE SCALE GENOMIC DNA]</scope>
    <source>
        <strain evidence="3">YNK0</strain>
        <tissue evidence="3">Leaf</tissue>
    </source>
</reference>
<dbReference type="AlphaFoldDB" id="A0A834YB11"/>
<dbReference type="OrthoDB" id="1898295at2759"/>
<keyword evidence="4" id="KW-1185">Reference proteome</keyword>
<name>A0A834YB11_TETSI</name>
<evidence type="ECO:0000313" key="4">
    <source>
        <dbReference type="Proteomes" id="UP000655225"/>
    </source>
</evidence>
<dbReference type="Pfam" id="PF25821">
    <property type="entry name" value="DUF7950"/>
    <property type="match status" value="1"/>
</dbReference>
<feature type="region of interest" description="Disordered" evidence="1">
    <location>
        <begin position="93"/>
        <end position="114"/>
    </location>
</feature>
<dbReference type="PANTHER" id="PTHR33595">
    <property type="entry name" value="VON WILLEBRAND FACTOR A DOMAIN PROTEIN"/>
    <property type="match status" value="1"/>
</dbReference>
<comment type="caution">
    <text evidence="3">The sequence shown here is derived from an EMBL/GenBank/DDBJ whole genome shotgun (WGS) entry which is preliminary data.</text>
</comment>
<gene>
    <name evidence="3" type="ORF">HHK36_029475</name>
</gene>
<protein>
    <recommendedName>
        <fullName evidence="2">DUF7950 domain-containing protein</fullName>
    </recommendedName>
</protein>
<proteinExistence type="predicted"/>
<dbReference type="InterPro" id="IPR057710">
    <property type="entry name" value="DUF7950"/>
</dbReference>
<dbReference type="Proteomes" id="UP000655225">
    <property type="component" value="Unassembled WGS sequence"/>
</dbReference>